<gene>
    <name evidence="11" type="ORF">HYR64_02625</name>
</gene>
<evidence type="ECO:0000256" key="10">
    <source>
        <dbReference type="SAM" id="Phobius"/>
    </source>
</evidence>
<dbReference type="InterPro" id="IPR004131">
    <property type="entry name" value="PPase-energised_H-pump"/>
</dbReference>
<evidence type="ECO:0000256" key="8">
    <source>
        <dbReference type="ARBA" id="ARBA00023136"/>
    </source>
</evidence>
<evidence type="ECO:0000256" key="3">
    <source>
        <dbReference type="ARBA" id="ARBA00022692"/>
    </source>
</evidence>
<feature type="transmembrane region" description="Helical" evidence="10">
    <location>
        <begin position="575"/>
        <end position="595"/>
    </location>
</feature>
<dbReference type="GO" id="GO:0016020">
    <property type="term" value="C:membrane"/>
    <property type="evidence" value="ECO:0007669"/>
    <property type="project" value="InterPro"/>
</dbReference>
<evidence type="ECO:0000313" key="12">
    <source>
        <dbReference type="Proteomes" id="UP000727962"/>
    </source>
</evidence>
<keyword evidence="5" id="KW-1278">Translocase</keyword>
<dbReference type="GO" id="GO:0012505">
    <property type="term" value="C:endomembrane system"/>
    <property type="evidence" value="ECO:0007669"/>
    <property type="project" value="UniProtKB-SubCell"/>
</dbReference>
<feature type="transmembrane region" description="Helical" evidence="10">
    <location>
        <begin position="279"/>
        <end position="299"/>
    </location>
</feature>
<dbReference type="PANTHER" id="PTHR31998">
    <property type="entry name" value="K(+)-INSENSITIVE PYROPHOSPHATE-ENERGIZED PROTON PUMP"/>
    <property type="match status" value="1"/>
</dbReference>
<evidence type="ECO:0000313" key="11">
    <source>
        <dbReference type="EMBL" id="MBI1755983.1"/>
    </source>
</evidence>
<evidence type="ECO:0000256" key="4">
    <source>
        <dbReference type="ARBA" id="ARBA00022842"/>
    </source>
</evidence>
<dbReference type="Pfam" id="PF03030">
    <property type="entry name" value="H_PPase"/>
    <property type="match status" value="1"/>
</dbReference>
<keyword evidence="6 10" id="KW-1133">Transmembrane helix</keyword>
<accession>A0A931PT07</accession>
<feature type="transmembrane region" description="Helical" evidence="10">
    <location>
        <begin position="360"/>
        <end position="386"/>
    </location>
</feature>
<evidence type="ECO:0000256" key="6">
    <source>
        <dbReference type="ARBA" id="ARBA00022989"/>
    </source>
</evidence>
<dbReference type="AlphaFoldDB" id="A0A931PT07"/>
<protein>
    <submittedName>
        <fullName evidence="11">Sodium/proton-translocating pyrophosphatase</fullName>
    </submittedName>
</protein>
<dbReference type="GO" id="GO:0009678">
    <property type="term" value="F:diphosphate hydrolysis-driven proton transmembrane transporter activity"/>
    <property type="evidence" value="ECO:0007669"/>
    <property type="project" value="InterPro"/>
</dbReference>
<feature type="transmembrane region" description="Helical" evidence="10">
    <location>
        <begin position="332"/>
        <end position="354"/>
    </location>
</feature>
<evidence type="ECO:0000256" key="5">
    <source>
        <dbReference type="ARBA" id="ARBA00022967"/>
    </source>
</evidence>
<dbReference type="GO" id="GO:0004427">
    <property type="term" value="F:inorganic diphosphate phosphatase activity"/>
    <property type="evidence" value="ECO:0007669"/>
    <property type="project" value="InterPro"/>
</dbReference>
<keyword evidence="8 10" id="KW-0472">Membrane</keyword>
<keyword evidence="2" id="KW-0813">Transport</keyword>
<dbReference type="EMBL" id="JACOSL010000017">
    <property type="protein sequence ID" value="MBI1755983.1"/>
    <property type="molecule type" value="Genomic_DNA"/>
</dbReference>
<keyword evidence="7" id="KW-0406">Ion transport</keyword>
<keyword evidence="3 10" id="KW-0812">Transmembrane</keyword>
<evidence type="ECO:0000256" key="7">
    <source>
        <dbReference type="ARBA" id="ARBA00023065"/>
    </source>
</evidence>
<dbReference type="Proteomes" id="UP000727962">
    <property type="component" value="Unassembled WGS sequence"/>
</dbReference>
<feature type="transmembrane region" description="Helical" evidence="10">
    <location>
        <begin position="468"/>
        <end position="490"/>
    </location>
</feature>
<feature type="region of interest" description="Disordered" evidence="9">
    <location>
        <begin position="706"/>
        <end position="728"/>
    </location>
</feature>
<evidence type="ECO:0000256" key="9">
    <source>
        <dbReference type="SAM" id="MobiDB-lite"/>
    </source>
</evidence>
<name>A0A931PT07_FIMGI</name>
<evidence type="ECO:0000256" key="1">
    <source>
        <dbReference type="ARBA" id="ARBA00004127"/>
    </source>
</evidence>
<comment type="subcellular location">
    <subcellularLocation>
        <location evidence="1">Endomembrane system</location>
        <topology evidence="1">Multi-pass membrane protein</topology>
    </subcellularLocation>
</comment>
<sequence length="728" mass="77085">MMGGSGLPISTRTLVPLEQFRQDEVRAVKAIREGLAKATGKQAYQITAVEVLASPEAKKLNFAPTDEPFVNQMFQQRTETFLAPPNLAGLQKVDFTDQTLAFLNYATMKPQFTPGDQDNWSDLRTVFQPDATGKSTYVVAKIHQVLDVEAKPSQGNTPARPAQHNDATLWVGPISERVLDTEIDKAKANAAQQQAILKLEKVDTRSVELYASADGSHLALAFPPGPERPHTVRPAIQLSYFANTKDEIKKIQSSPSGPQGLPEAKTIDLAVATGATVPWFMFALTIAFGIGMAFAIEFLTDYYVSTHKKPVQEVAGVATAGPAPMIIQGFALALESSVFMVFSIVFALIMPLVFFPPSLYGGMILSFYGVALVGLGLLTTTGYVLAMDTFGPISDNAQGVFEMSGEGHGNVYGLKAVQRLDAAGNTTKALTKGFAIATAVVAAVALFHSYLEASKLQAFGLRLDTPEIFLGLLIGGAAPYLFSASTINAVGRASFQLINEVRRQFRSDPGIMTRTSKPDYARCVSIVTAAAQKELIGPAILAIALPIAVGFGFSIGKAPTIINGQPYNLTGAQALGGFLAGAILSGQLMAVLLANSGGIWDNAKKLIEDGMHGGKGTEAHKAGVVVDTVGDPFKDTAGPALNPLIKVMNLVALLLAPIYIRPFGNAVLVTVTVTAVALLAVSIWWSKRGSMSSALAEAKHEEAAALAAATDGAPPDQPKAKKKLTVDD</sequence>
<feature type="transmembrane region" description="Helical" evidence="10">
    <location>
        <begin position="535"/>
        <end position="555"/>
    </location>
</feature>
<keyword evidence="4" id="KW-0460">Magnesium</keyword>
<evidence type="ECO:0000256" key="2">
    <source>
        <dbReference type="ARBA" id="ARBA00022448"/>
    </source>
</evidence>
<feature type="transmembrane region" description="Helical" evidence="10">
    <location>
        <begin position="666"/>
        <end position="685"/>
    </location>
</feature>
<comment type="caution">
    <text evidence="11">The sequence shown here is derived from an EMBL/GenBank/DDBJ whole genome shotgun (WGS) entry which is preliminary data.</text>
</comment>
<proteinExistence type="predicted"/>
<organism evidence="11 12">
    <name type="scientific">Fimbriimonas ginsengisoli</name>
    <dbReference type="NCBI Taxonomy" id="1005039"/>
    <lineage>
        <taxon>Bacteria</taxon>
        <taxon>Bacillati</taxon>
        <taxon>Armatimonadota</taxon>
        <taxon>Fimbriimonadia</taxon>
        <taxon>Fimbriimonadales</taxon>
        <taxon>Fimbriimonadaceae</taxon>
        <taxon>Fimbriimonas</taxon>
    </lineage>
</organism>
<feature type="transmembrane region" description="Helical" evidence="10">
    <location>
        <begin position="429"/>
        <end position="448"/>
    </location>
</feature>
<reference evidence="11" key="1">
    <citation type="submission" date="2020-07" db="EMBL/GenBank/DDBJ databases">
        <title>Huge and variable diversity of episymbiotic CPR bacteria and DPANN archaea in groundwater ecosystems.</title>
        <authorList>
            <person name="He C.Y."/>
            <person name="Keren R."/>
            <person name="Whittaker M."/>
            <person name="Farag I.F."/>
            <person name="Doudna J."/>
            <person name="Cate J.H.D."/>
            <person name="Banfield J.F."/>
        </authorList>
    </citation>
    <scope>NUCLEOTIDE SEQUENCE</scope>
    <source>
        <strain evidence="11">NC_groundwater_17_Pr7_B-0.1um_64_12</strain>
    </source>
</reference>